<name>A0A8H6HN62_9AGAR</name>
<dbReference type="OrthoDB" id="3065863at2759"/>
<feature type="compositionally biased region" description="Basic residues" evidence="1">
    <location>
        <begin position="953"/>
        <end position="966"/>
    </location>
</feature>
<feature type="compositionally biased region" description="Basic residues" evidence="1">
    <location>
        <begin position="1026"/>
        <end position="1040"/>
    </location>
</feature>
<feature type="region of interest" description="Disordered" evidence="1">
    <location>
        <begin position="1"/>
        <end position="95"/>
    </location>
</feature>
<feature type="region of interest" description="Disordered" evidence="1">
    <location>
        <begin position="134"/>
        <end position="349"/>
    </location>
</feature>
<accession>A0A8H6HN62</accession>
<feature type="compositionally biased region" description="Low complexity" evidence="1">
    <location>
        <begin position="286"/>
        <end position="300"/>
    </location>
</feature>
<feature type="compositionally biased region" description="Basic and acidic residues" evidence="1">
    <location>
        <begin position="821"/>
        <end position="847"/>
    </location>
</feature>
<feature type="compositionally biased region" description="Low complexity" evidence="1">
    <location>
        <begin position="855"/>
        <end position="878"/>
    </location>
</feature>
<feature type="compositionally biased region" description="Basic and acidic residues" evidence="1">
    <location>
        <begin position="1059"/>
        <end position="1075"/>
    </location>
</feature>
<reference evidence="2 3" key="1">
    <citation type="submission" date="2020-07" db="EMBL/GenBank/DDBJ databases">
        <title>Comparative genomics of pyrophilous fungi reveals a link between fire events and developmental genes.</title>
        <authorList>
            <consortium name="DOE Joint Genome Institute"/>
            <person name="Steindorff A.S."/>
            <person name="Carver A."/>
            <person name="Calhoun S."/>
            <person name="Stillman K."/>
            <person name="Liu H."/>
            <person name="Lipzen A."/>
            <person name="Pangilinan J."/>
            <person name="Labutti K."/>
            <person name="Bruns T.D."/>
            <person name="Grigoriev I.V."/>
        </authorList>
    </citation>
    <scope>NUCLEOTIDE SEQUENCE [LARGE SCALE GENOMIC DNA]</scope>
    <source>
        <strain evidence="2 3">CBS 144469</strain>
    </source>
</reference>
<feature type="compositionally biased region" description="Basic and acidic residues" evidence="1">
    <location>
        <begin position="187"/>
        <end position="206"/>
    </location>
</feature>
<feature type="region of interest" description="Disordered" evidence="1">
    <location>
        <begin position="812"/>
        <end position="1111"/>
    </location>
</feature>
<feature type="compositionally biased region" description="Basic and acidic residues" evidence="1">
    <location>
        <begin position="324"/>
        <end position="344"/>
    </location>
</feature>
<evidence type="ECO:0000313" key="2">
    <source>
        <dbReference type="EMBL" id="KAF6749262.1"/>
    </source>
</evidence>
<dbReference type="EMBL" id="JACGCI010000064">
    <property type="protein sequence ID" value="KAF6749262.1"/>
    <property type="molecule type" value="Genomic_DNA"/>
</dbReference>
<feature type="compositionally biased region" description="Polar residues" evidence="1">
    <location>
        <begin position="144"/>
        <end position="156"/>
    </location>
</feature>
<dbReference type="Proteomes" id="UP000521943">
    <property type="component" value="Unassembled WGS sequence"/>
</dbReference>
<feature type="region of interest" description="Disordered" evidence="1">
    <location>
        <begin position="443"/>
        <end position="510"/>
    </location>
</feature>
<protein>
    <submittedName>
        <fullName evidence="2">Uncharacterized protein</fullName>
    </submittedName>
</protein>
<feature type="compositionally biased region" description="Basic residues" evidence="1">
    <location>
        <begin position="1003"/>
        <end position="1013"/>
    </location>
</feature>
<evidence type="ECO:0000256" key="1">
    <source>
        <dbReference type="SAM" id="MobiDB-lite"/>
    </source>
</evidence>
<feature type="compositionally biased region" description="Basic residues" evidence="1">
    <location>
        <begin position="1"/>
        <end position="10"/>
    </location>
</feature>
<feature type="compositionally biased region" description="Polar residues" evidence="1">
    <location>
        <begin position="78"/>
        <end position="94"/>
    </location>
</feature>
<feature type="compositionally biased region" description="Low complexity" evidence="1">
    <location>
        <begin position="262"/>
        <end position="273"/>
    </location>
</feature>
<feature type="compositionally biased region" description="Basic residues" evidence="1">
    <location>
        <begin position="227"/>
        <end position="239"/>
    </location>
</feature>
<feature type="compositionally biased region" description="Basic and acidic residues" evidence="1">
    <location>
        <begin position="217"/>
        <end position="226"/>
    </location>
</feature>
<feature type="region of interest" description="Disordered" evidence="1">
    <location>
        <begin position="552"/>
        <end position="586"/>
    </location>
</feature>
<gene>
    <name evidence="2" type="ORF">DFP72DRAFT_544145</name>
</gene>
<feature type="compositionally biased region" description="Basic residues" evidence="1">
    <location>
        <begin position="207"/>
        <end position="216"/>
    </location>
</feature>
<comment type="caution">
    <text evidence="2">The sequence shown here is derived from an EMBL/GenBank/DDBJ whole genome shotgun (WGS) entry which is preliminary data.</text>
</comment>
<feature type="compositionally biased region" description="Basic and acidic residues" evidence="1">
    <location>
        <begin position="885"/>
        <end position="952"/>
    </location>
</feature>
<feature type="compositionally biased region" description="Low complexity" evidence="1">
    <location>
        <begin position="573"/>
        <end position="586"/>
    </location>
</feature>
<keyword evidence="3" id="KW-1185">Reference proteome</keyword>
<dbReference type="AlphaFoldDB" id="A0A8H6HN62"/>
<feature type="compositionally biased region" description="Basic and acidic residues" evidence="1">
    <location>
        <begin position="992"/>
        <end position="1001"/>
    </location>
</feature>
<proteinExistence type="predicted"/>
<feature type="compositionally biased region" description="Basic and acidic residues" evidence="1">
    <location>
        <begin position="1014"/>
        <end position="1023"/>
    </location>
</feature>
<feature type="compositionally biased region" description="Low complexity" evidence="1">
    <location>
        <begin position="246"/>
        <end position="255"/>
    </location>
</feature>
<feature type="compositionally biased region" description="Basic and acidic residues" evidence="1">
    <location>
        <begin position="1085"/>
        <end position="1094"/>
    </location>
</feature>
<organism evidence="2 3">
    <name type="scientific">Ephemerocybe angulata</name>
    <dbReference type="NCBI Taxonomy" id="980116"/>
    <lineage>
        <taxon>Eukaryota</taxon>
        <taxon>Fungi</taxon>
        <taxon>Dikarya</taxon>
        <taxon>Basidiomycota</taxon>
        <taxon>Agaricomycotina</taxon>
        <taxon>Agaricomycetes</taxon>
        <taxon>Agaricomycetidae</taxon>
        <taxon>Agaricales</taxon>
        <taxon>Agaricineae</taxon>
        <taxon>Psathyrellaceae</taxon>
        <taxon>Ephemerocybe</taxon>
    </lineage>
</organism>
<feature type="compositionally biased region" description="Low complexity" evidence="1">
    <location>
        <begin position="44"/>
        <end position="53"/>
    </location>
</feature>
<evidence type="ECO:0000313" key="3">
    <source>
        <dbReference type="Proteomes" id="UP000521943"/>
    </source>
</evidence>
<sequence>MPGRIQKTHHFAGNDVDSQRSAFDPMGYTGPQDYPVATGSSYTPSAVAANAMAAPPPTTEQPKRRNVLRKLSRGFLKQDSQPPSATQQPATATLNGPAISIADWEAIVAETGSLSRYPALSVVGSADVAMHAHPHRRLPEPDPTRNTGRPSTQSISDRGVLRNPSRVPGDEDGDSDEETYVDEEDGASDKTRWPEDARHAYSDSRHSLHAPRSHSKSRSDHGEPRQGRNRSHSHSHSRPPHTDHGPSSNSHSRPPSQHRPRSSSFSSPYPASHFTSPEWDEHQQGSRSRSSAYNSYRSYSPVPFETPPASRSRSRSRAASNVRGEAKVNTKGSEPDYKPEERIEGVGAGGRSRIVEHVSHADPLLRLNSDDMNRSFAGIDLHDDYGEDKRRRRNSTVSVAGRVPTGMIGPPPGAIGSSYPGMVGAPPGVVGSSHSGHSTYPGMVGAPPSVAESSHSGHSTYPGMAGGPPGVAGSAQSTHSTASQRERRRASYVPPSGTAYADPGTTYYDDPFTLQRLREEQQEQQWAAQQVKQVYPPPQQVERQQPQQVLAIMPPPGKSVSQSSSHSHRSRHSPPQGGDYQGQDYGQALSTPERFKEMKDQGRLVNPVTVNVQYDGRVSVSGGPPSANGSAYGGVAGVPESVGGRERSASWGGLPPGVSGSHYGHSHSNSMSTPEQFRDMQNHGRLANPGSVAPQGYGTSYGVPGAAGSGSGYGSSPIAGAGGGRDRSGSWGGYGVPGDRSSVISQDFYQSNPASSGFYQYRGWEAPPPVAQVPHPYHPSVPPPLSSSSYPAPGLPLASAPPLHGVPSLNGSVVGGSSVNGHRDGLEKELRDARRRDLEERDRVMRKERGHRKSSSASVTYGGSSTAGAAVGAGLAVVPSYGARESVREREERYQAKAKETDREREERHRRRDEEKRRERERSRSRPRSDRERDSEERRREKYKQREREGDGKHHRHHASSHRSRSRHPEPEESSYHTSSSSHRSHRSGSSRHPDAQESSHHSSSHRSRSRHHDSRESEEGSGHRSSSRHRSHHKSHSHSHSQSQSYDPAPVLLNPDDPESRSRHDRRKSMDLRPRFGGPEEELNDPRRIRESGEAVAFPNERYPRSRVLS</sequence>
<feature type="compositionally biased region" description="Acidic residues" evidence="1">
    <location>
        <begin position="170"/>
        <end position="186"/>
    </location>
</feature>